<name>A0A371IFR7_MUCPR</name>
<proteinExistence type="predicted"/>
<reference evidence="1" key="1">
    <citation type="submission" date="2018-05" db="EMBL/GenBank/DDBJ databases">
        <title>Draft genome of Mucuna pruriens seed.</title>
        <authorList>
            <person name="Nnadi N.E."/>
            <person name="Vos R."/>
            <person name="Hasami M.H."/>
            <person name="Devisetty U.K."/>
            <person name="Aguiy J.C."/>
        </authorList>
    </citation>
    <scope>NUCLEOTIDE SEQUENCE [LARGE SCALE GENOMIC DNA]</scope>
    <source>
        <strain evidence="1">JCA_2017</strain>
    </source>
</reference>
<gene>
    <name evidence="1" type="ORF">CR513_01113</name>
</gene>
<evidence type="ECO:0000313" key="1">
    <source>
        <dbReference type="EMBL" id="RDY13899.1"/>
    </source>
</evidence>
<dbReference type="EMBL" id="QJKJ01000178">
    <property type="protein sequence ID" value="RDY13899.1"/>
    <property type="molecule type" value="Genomic_DNA"/>
</dbReference>
<dbReference type="AlphaFoldDB" id="A0A371IFR7"/>
<feature type="non-terminal residue" evidence="1">
    <location>
        <position position="1"/>
    </location>
</feature>
<comment type="caution">
    <text evidence="1">The sequence shown here is derived from an EMBL/GenBank/DDBJ whole genome shotgun (WGS) entry which is preliminary data.</text>
</comment>
<accession>A0A371IFR7</accession>
<organism evidence="1 2">
    <name type="scientific">Mucuna pruriens</name>
    <name type="common">Velvet bean</name>
    <name type="synonym">Dolichos pruriens</name>
    <dbReference type="NCBI Taxonomy" id="157652"/>
    <lineage>
        <taxon>Eukaryota</taxon>
        <taxon>Viridiplantae</taxon>
        <taxon>Streptophyta</taxon>
        <taxon>Embryophyta</taxon>
        <taxon>Tracheophyta</taxon>
        <taxon>Spermatophyta</taxon>
        <taxon>Magnoliopsida</taxon>
        <taxon>eudicotyledons</taxon>
        <taxon>Gunneridae</taxon>
        <taxon>Pentapetalae</taxon>
        <taxon>rosids</taxon>
        <taxon>fabids</taxon>
        <taxon>Fabales</taxon>
        <taxon>Fabaceae</taxon>
        <taxon>Papilionoideae</taxon>
        <taxon>50 kb inversion clade</taxon>
        <taxon>NPAAA clade</taxon>
        <taxon>indigoferoid/millettioid clade</taxon>
        <taxon>Phaseoleae</taxon>
        <taxon>Mucuna</taxon>
    </lineage>
</organism>
<protein>
    <submittedName>
        <fullName evidence="1">Uncharacterized protein</fullName>
    </submittedName>
</protein>
<dbReference type="Proteomes" id="UP000257109">
    <property type="component" value="Unassembled WGS sequence"/>
</dbReference>
<sequence length="97" mass="10625">MYAQYLLGLVGGMHGSVHVVKFVISIKTIIKLVSNACISRAASQHSLVSEKSKQATYTLSLSRTHSVPKPKFTSFLFVPRCFKECPIDRVGARLVSG</sequence>
<keyword evidence="2" id="KW-1185">Reference proteome</keyword>
<evidence type="ECO:0000313" key="2">
    <source>
        <dbReference type="Proteomes" id="UP000257109"/>
    </source>
</evidence>